<dbReference type="Proteomes" id="UP000587527">
    <property type="component" value="Unassembled WGS sequence"/>
</dbReference>
<dbReference type="PROSITE" id="PS51228">
    <property type="entry name" value="ACB_2"/>
    <property type="match status" value="1"/>
</dbReference>
<dbReference type="AlphaFoldDB" id="A0A841BJ32"/>
<dbReference type="InterPro" id="IPR035984">
    <property type="entry name" value="Acyl-CoA-binding_sf"/>
</dbReference>
<organism evidence="4 5">
    <name type="scientific">Allocatelliglobosispora scoriae</name>
    <dbReference type="NCBI Taxonomy" id="643052"/>
    <lineage>
        <taxon>Bacteria</taxon>
        <taxon>Bacillati</taxon>
        <taxon>Actinomycetota</taxon>
        <taxon>Actinomycetes</taxon>
        <taxon>Micromonosporales</taxon>
        <taxon>Micromonosporaceae</taxon>
        <taxon>Allocatelliglobosispora</taxon>
    </lineage>
</organism>
<keyword evidence="5" id="KW-1185">Reference proteome</keyword>
<evidence type="ECO:0000313" key="4">
    <source>
        <dbReference type="EMBL" id="MBB5867338.1"/>
    </source>
</evidence>
<feature type="signal peptide" evidence="2">
    <location>
        <begin position="1"/>
        <end position="34"/>
    </location>
</feature>
<keyword evidence="2" id="KW-0732">Signal</keyword>
<evidence type="ECO:0000256" key="2">
    <source>
        <dbReference type="SAM" id="SignalP"/>
    </source>
</evidence>
<dbReference type="EMBL" id="JACHMN010000001">
    <property type="protein sequence ID" value="MBB5867338.1"/>
    <property type="molecule type" value="Genomic_DNA"/>
</dbReference>
<dbReference type="Pfam" id="PF00887">
    <property type="entry name" value="ACBP"/>
    <property type="match status" value="1"/>
</dbReference>
<evidence type="ECO:0000256" key="1">
    <source>
        <dbReference type="ARBA" id="ARBA00023121"/>
    </source>
</evidence>
<gene>
    <name evidence="4" type="ORF">F4553_000717</name>
</gene>
<reference evidence="4 5" key="1">
    <citation type="submission" date="2020-08" db="EMBL/GenBank/DDBJ databases">
        <title>Sequencing the genomes of 1000 actinobacteria strains.</title>
        <authorList>
            <person name="Klenk H.-P."/>
        </authorList>
    </citation>
    <scope>NUCLEOTIDE SEQUENCE [LARGE SCALE GENOMIC DNA]</scope>
    <source>
        <strain evidence="4 5">DSM 45362</strain>
    </source>
</reference>
<name>A0A841BJ32_9ACTN</name>
<dbReference type="InterPro" id="IPR000582">
    <property type="entry name" value="Acyl-CoA-binding_protein"/>
</dbReference>
<comment type="caution">
    <text evidence="4">The sequence shown here is derived from an EMBL/GenBank/DDBJ whole genome shotgun (WGS) entry which is preliminary data.</text>
</comment>
<dbReference type="InterPro" id="IPR014352">
    <property type="entry name" value="FERM/acyl-CoA-bd_prot_sf"/>
</dbReference>
<dbReference type="PRINTS" id="PR00689">
    <property type="entry name" value="ACOABINDINGP"/>
</dbReference>
<protein>
    <submittedName>
        <fullName evidence="4">Acyl-CoA-binding protein</fullName>
    </submittedName>
</protein>
<dbReference type="SUPFAM" id="SSF47027">
    <property type="entry name" value="Acyl-CoA binding protein"/>
    <property type="match status" value="1"/>
</dbReference>
<feature type="chain" id="PRO_5032444588" evidence="2">
    <location>
        <begin position="35"/>
        <end position="138"/>
    </location>
</feature>
<dbReference type="RefSeq" id="WP_184831935.1">
    <property type="nucleotide sequence ID" value="NZ_JACHMN010000001.1"/>
</dbReference>
<dbReference type="Gene3D" id="1.20.80.10">
    <property type="match status" value="1"/>
</dbReference>
<proteinExistence type="predicted"/>
<dbReference type="GO" id="GO:0006631">
    <property type="term" value="P:fatty acid metabolic process"/>
    <property type="evidence" value="ECO:0007669"/>
    <property type="project" value="TreeGrafter"/>
</dbReference>
<accession>A0A841BJ32</accession>
<sequence length="138" mass="15269">MIAAAVQRKRLERLQFSGVAVASLGLTSATSAMAADAHPVRHAPILETLTLEQRFLACVETVTQLNSTPTSEEQLELYALFKQSTVGDNTTPRPTSLFDLARRARWDAWTRQSGKTQNQAMQDYISFAEGLIDTYGIH</sequence>
<evidence type="ECO:0000259" key="3">
    <source>
        <dbReference type="PROSITE" id="PS51228"/>
    </source>
</evidence>
<dbReference type="PANTHER" id="PTHR23310">
    <property type="entry name" value="ACYL-COA-BINDING PROTEIN, ACBP"/>
    <property type="match status" value="1"/>
</dbReference>
<dbReference type="GO" id="GO:0000062">
    <property type="term" value="F:fatty-acyl-CoA binding"/>
    <property type="evidence" value="ECO:0007669"/>
    <property type="project" value="InterPro"/>
</dbReference>
<dbReference type="PANTHER" id="PTHR23310:SF62">
    <property type="entry name" value="ACYL-COA BINDING PROTEIN 1, ISOFORM A"/>
    <property type="match status" value="1"/>
</dbReference>
<keyword evidence="1" id="KW-0446">Lipid-binding</keyword>
<feature type="domain" description="ACB" evidence="3">
    <location>
        <begin position="51"/>
        <end position="137"/>
    </location>
</feature>
<evidence type="ECO:0000313" key="5">
    <source>
        <dbReference type="Proteomes" id="UP000587527"/>
    </source>
</evidence>